<keyword evidence="2" id="KW-0732">Signal</keyword>
<evidence type="ECO:0000256" key="3">
    <source>
        <dbReference type="ARBA" id="ARBA00023136"/>
    </source>
</evidence>
<keyword evidence="3" id="KW-0472">Membrane</keyword>
<keyword evidence="4" id="KW-0564">Palmitate</keyword>
<organism evidence="6 7">
    <name type="scientific">Blastococcus deserti</name>
    <dbReference type="NCBI Taxonomy" id="2259033"/>
    <lineage>
        <taxon>Bacteria</taxon>
        <taxon>Bacillati</taxon>
        <taxon>Actinomycetota</taxon>
        <taxon>Actinomycetes</taxon>
        <taxon>Geodermatophilales</taxon>
        <taxon>Geodermatophilaceae</taxon>
        <taxon>Blastococcus</taxon>
    </lineage>
</organism>
<dbReference type="Pfam" id="PF14041">
    <property type="entry name" value="Lipoprotein_21"/>
    <property type="match status" value="1"/>
</dbReference>
<dbReference type="Proteomes" id="UP001597402">
    <property type="component" value="Unassembled WGS sequence"/>
</dbReference>
<reference evidence="7" key="1">
    <citation type="journal article" date="2019" name="Int. J. Syst. Evol. Microbiol.">
        <title>The Global Catalogue of Microorganisms (GCM) 10K type strain sequencing project: providing services to taxonomists for standard genome sequencing and annotation.</title>
        <authorList>
            <consortium name="The Broad Institute Genomics Platform"/>
            <consortium name="The Broad Institute Genome Sequencing Center for Infectious Disease"/>
            <person name="Wu L."/>
            <person name="Ma J."/>
        </authorList>
    </citation>
    <scope>NUCLEOTIDE SEQUENCE [LARGE SCALE GENOMIC DNA]</scope>
    <source>
        <strain evidence="7">JCM 3338</strain>
    </source>
</reference>
<name>A0ABW4XFP5_9ACTN</name>
<keyword evidence="7" id="KW-1185">Reference proteome</keyword>
<evidence type="ECO:0000313" key="7">
    <source>
        <dbReference type="Proteomes" id="UP001597402"/>
    </source>
</evidence>
<dbReference type="EMBL" id="JBHUHP010000030">
    <property type="protein sequence ID" value="MFD2094306.1"/>
    <property type="molecule type" value="Genomic_DNA"/>
</dbReference>
<protein>
    <submittedName>
        <fullName evidence="6">LppP/LprE family lipoprotein</fullName>
    </submittedName>
</protein>
<evidence type="ECO:0000313" key="6">
    <source>
        <dbReference type="EMBL" id="MFD2094306.1"/>
    </source>
</evidence>
<gene>
    <name evidence="6" type="ORF">ACFSHS_22290</name>
</gene>
<proteinExistence type="predicted"/>
<comment type="caution">
    <text evidence="6">The sequence shown here is derived from an EMBL/GenBank/DDBJ whole genome shotgun (WGS) entry which is preliminary data.</text>
</comment>
<evidence type="ECO:0000256" key="4">
    <source>
        <dbReference type="ARBA" id="ARBA00023139"/>
    </source>
</evidence>
<keyword evidence="5 6" id="KW-0449">Lipoprotein</keyword>
<keyword evidence="1" id="KW-1003">Cell membrane</keyword>
<evidence type="ECO:0000256" key="2">
    <source>
        <dbReference type="ARBA" id="ARBA00022729"/>
    </source>
</evidence>
<evidence type="ECO:0000256" key="5">
    <source>
        <dbReference type="ARBA" id="ARBA00023288"/>
    </source>
</evidence>
<accession>A0ABW4XFP5</accession>
<dbReference type="InterPro" id="IPR025971">
    <property type="entry name" value="LppP/LprE"/>
</dbReference>
<sequence length="133" mass="14161">MARASSETWGPVTVAWFDVSYGDLVGDDADEAVLSAYCDNGGGTGSSTLEYGLVTYAVRGGRLIGLGTLTAQVQEANQLPTTLSVQEWGEQRLVVNEHYYRASDSTCCPSGVAETTWTWNGDIPSPSAPHVLE</sequence>
<dbReference type="RefSeq" id="WP_376881027.1">
    <property type="nucleotide sequence ID" value="NZ_JBHUHP010000030.1"/>
</dbReference>
<evidence type="ECO:0000256" key="1">
    <source>
        <dbReference type="ARBA" id="ARBA00022475"/>
    </source>
</evidence>